<accession>A0A392P764</accession>
<evidence type="ECO:0000313" key="3">
    <source>
        <dbReference type="Proteomes" id="UP000265520"/>
    </source>
</evidence>
<keyword evidence="3" id="KW-1185">Reference proteome</keyword>
<dbReference type="Proteomes" id="UP000265520">
    <property type="component" value="Unassembled WGS sequence"/>
</dbReference>
<dbReference type="PANTHER" id="PTHR31780:SF10">
    <property type="entry name" value="LD36051P"/>
    <property type="match status" value="1"/>
</dbReference>
<dbReference type="PANTHER" id="PTHR31780">
    <property type="entry name" value="STRESS RESPONSE PROTEIN NST1-RELATED"/>
    <property type="match status" value="1"/>
</dbReference>
<feature type="region of interest" description="Disordered" evidence="1">
    <location>
        <begin position="1"/>
        <end position="82"/>
    </location>
</feature>
<dbReference type="InterPro" id="IPR051195">
    <property type="entry name" value="Fungal_stress_NST1"/>
</dbReference>
<name>A0A392P764_9FABA</name>
<proteinExistence type="predicted"/>
<feature type="compositionally biased region" description="Polar residues" evidence="1">
    <location>
        <begin position="134"/>
        <end position="158"/>
    </location>
</feature>
<feature type="compositionally biased region" description="Low complexity" evidence="1">
    <location>
        <begin position="68"/>
        <end position="77"/>
    </location>
</feature>
<feature type="region of interest" description="Disordered" evidence="1">
    <location>
        <begin position="124"/>
        <end position="178"/>
    </location>
</feature>
<dbReference type="EMBL" id="LXQA010062788">
    <property type="protein sequence ID" value="MCI06715.1"/>
    <property type="molecule type" value="Genomic_DNA"/>
</dbReference>
<feature type="compositionally biased region" description="Low complexity" evidence="1">
    <location>
        <begin position="169"/>
        <end position="178"/>
    </location>
</feature>
<evidence type="ECO:0000313" key="2">
    <source>
        <dbReference type="EMBL" id="MCI06715.1"/>
    </source>
</evidence>
<sequence>ASGSNRTPARPAGGGMALLSRPRSSQKVGTKLAVPPPLNLPSLRKEHERFDSLGSGGGQAGGAGSGSGSRPSSSGMGWTKPAAVVVQEKEPIFQEDVPRYVSKPAAPPAVSSAVLRGEDFPSLRATLVPPAPAPSQNQKIQENSNQKPKNFANENVSVEQKKGKDVDADTNGNANANTLSHVNVNSRFNVPRTENFPVDNSRENRGFSGSRGANQDEFFPGPLPLVRLNPRFDWADDERDTGHGFTERSREGRDHGFSKSDAFWDFDMPRVGIVPQKYGSGFDKRGQL</sequence>
<protein>
    <submittedName>
        <fullName evidence="2">Uncharacterized protein</fullName>
    </submittedName>
</protein>
<feature type="non-terminal residue" evidence="2">
    <location>
        <position position="1"/>
    </location>
</feature>
<reference evidence="2 3" key="1">
    <citation type="journal article" date="2018" name="Front. Plant Sci.">
        <title>Red Clover (Trifolium pratense) and Zigzag Clover (T. medium) - A Picture of Genomic Similarities and Differences.</title>
        <authorList>
            <person name="Dluhosova J."/>
            <person name="Istvanek J."/>
            <person name="Nedelnik J."/>
            <person name="Repkova J."/>
        </authorList>
    </citation>
    <scope>NUCLEOTIDE SEQUENCE [LARGE SCALE GENOMIC DNA]</scope>
    <source>
        <strain evidence="3">cv. 10/8</strain>
        <tissue evidence="2">Leaf</tissue>
    </source>
</reference>
<organism evidence="2 3">
    <name type="scientific">Trifolium medium</name>
    <dbReference type="NCBI Taxonomy" id="97028"/>
    <lineage>
        <taxon>Eukaryota</taxon>
        <taxon>Viridiplantae</taxon>
        <taxon>Streptophyta</taxon>
        <taxon>Embryophyta</taxon>
        <taxon>Tracheophyta</taxon>
        <taxon>Spermatophyta</taxon>
        <taxon>Magnoliopsida</taxon>
        <taxon>eudicotyledons</taxon>
        <taxon>Gunneridae</taxon>
        <taxon>Pentapetalae</taxon>
        <taxon>rosids</taxon>
        <taxon>fabids</taxon>
        <taxon>Fabales</taxon>
        <taxon>Fabaceae</taxon>
        <taxon>Papilionoideae</taxon>
        <taxon>50 kb inversion clade</taxon>
        <taxon>NPAAA clade</taxon>
        <taxon>Hologalegina</taxon>
        <taxon>IRL clade</taxon>
        <taxon>Trifolieae</taxon>
        <taxon>Trifolium</taxon>
    </lineage>
</organism>
<evidence type="ECO:0000256" key="1">
    <source>
        <dbReference type="SAM" id="MobiDB-lite"/>
    </source>
</evidence>
<feature type="region of interest" description="Disordered" evidence="1">
    <location>
        <begin position="191"/>
        <end position="222"/>
    </location>
</feature>
<feature type="non-terminal residue" evidence="2">
    <location>
        <position position="288"/>
    </location>
</feature>
<feature type="compositionally biased region" description="Gly residues" evidence="1">
    <location>
        <begin position="54"/>
        <end position="67"/>
    </location>
</feature>
<comment type="caution">
    <text evidence="2">The sequence shown here is derived from an EMBL/GenBank/DDBJ whole genome shotgun (WGS) entry which is preliminary data.</text>
</comment>
<dbReference type="AlphaFoldDB" id="A0A392P764"/>